<feature type="non-terminal residue" evidence="1">
    <location>
        <position position="1"/>
    </location>
</feature>
<gene>
    <name evidence="1" type="ORF">Tci_912553</name>
</gene>
<protein>
    <submittedName>
        <fullName evidence="1">Uncharacterized protein</fullName>
    </submittedName>
</protein>
<name>A0A699W8G8_TANCI</name>
<proteinExistence type="predicted"/>
<organism evidence="1">
    <name type="scientific">Tanacetum cinerariifolium</name>
    <name type="common">Dalmatian daisy</name>
    <name type="synonym">Chrysanthemum cinerariifolium</name>
    <dbReference type="NCBI Taxonomy" id="118510"/>
    <lineage>
        <taxon>Eukaryota</taxon>
        <taxon>Viridiplantae</taxon>
        <taxon>Streptophyta</taxon>
        <taxon>Embryophyta</taxon>
        <taxon>Tracheophyta</taxon>
        <taxon>Spermatophyta</taxon>
        <taxon>Magnoliopsida</taxon>
        <taxon>eudicotyledons</taxon>
        <taxon>Gunneridae</taxon>
        <taxon>Pentapetalae</taxon>
        <taxon>asterids</taxon>
        <taxon>campanulids</taxon>
        <taxon>Asterales</taxon>
        <taxon>Asteraceae</taxon>
        <taxon>Asteroideae</taxon>
        <taxon>Anthemideae</taxon>
        <taxon>Anthemidinae</taxon>
        <taxon>Tanacetum</taxon>
    </lineage>
</organism>
<sequence>VEAEAYQAVVFGAAHVGRAVAPQLIARKAKRGAERRVVFAWAAGIGLLVGVKEHVGGAAADVDESRILAGAGRDKAAPGQEEVRGRRLGQIGSAAVGVENLFE</sequence>
<comment type="caution">
    <text evidence="1">The sequence shown here is derived from an EMBL/GenBank/DDBJ whole genome shotgun (WGS) entry which is preliminary data.</text>
</comment>
<reference evidence="1" key="1">
    <citation type="journal article" date="2019" name="Sci. Rep.">
        <title>Draft genome of Tanacetum cinerariifolium, the natural source of mosquito coil.</title>
        <authorList>
            <person name="Yamashiro T."/>
            <person name="Shiraishi A."/>
            <person name="Satake H."/>
            <person name="Nakayama K."/>
        </authorList>
    </citation>
    <scope>NUCLEOTIDE SEQUENCE</scope>
</reference>
<dbReference type="EMBL" id="BKCJ011536114">
    <property type="protein sequence ID" value="GFD40584.1"/>
    <property type="molecule type" value="Genomic_DNA"/>
</dbReference>
<dbReference type="AlphaFoldDB" id="A0A699W8G8"/>
<accession>A0A699W8G8</accession>
<evidence type="ECO:0000313" key="1">
    <source>
        <dbReference type="EMBL" id="GFD40584.1"/>
    </source>
</evidence>